<feature type="non-terminal residue" evidence="1">
    <location>
        <position position="1"/>
    </location>
</feature>
<reference evidence="1" key="1">
    <citation type="journal article" date="2020" name="Stud. Mycol.">
        <title>101 Dothideomycetes genomes: a test case for predicting lifestyles and emergence of pathogens.</title>
        <authorList>
            <person name="Haridas S."/>
            <person name="Albert R."/>
            <person name="Binder M."/>
            <person name="Bloem J."/>
            <person name="Labutti K."/>
            <person name="Salamov A."/>
            <person name="Andreopoulos B."/>
            <person name="Baker S."/>
            <person name="Barry K."/>
            <person name="Bills G."/>
            <person name="Bluhm B."/>
            <person name="Cannon C."/>
            <person name="Castanera R."/>
            <person name="Culley D."/>
            <person name="Daum C."/>
            <person name="Ezra D."/>
            <person name="Gonzalez J."/>
            <person name="Henrissat B."/>
            <person name="Kuo A."/>
            <person name="Liang C."/>
            <person name="Lipzen A."/>
            <person name="Lutzoni F."/>
            <person name="Magnuson J."/>
            <person name="Mondo S."/>
            <person name="Nolan M."/>
            <person name="Ohm R."/>
            <person name="Pangilinan J."/>
            <person name="Park H.-J."/>
            <person name="Ramirez L."/>
            <person name="Alfaro M."/>
            <person name="Sun H."/>
            <person name="Tritt A."/>
            <person name="Yoshinaga Y."/>
            <person name="Zwiers L.-H."/>
            <person name="Turgeon B."/>
            <person name="Goodwin S."/>
            <person name="Spatafora J."/>
            <person name="Crous P."/>
            <person name="Grigoriev I."/>
        </authorList>
    </citation>
    <scope>NUCLEOTIDE SEQUENCE</scope>
    <source>
        <strain evidence="1">ATCC 16933</strain>
    </source>
</reference>
<evidence type="ECO:0000313" key="1">
    <source>
        <dbReference type="EMBL" id="KAF2458001.1"/>
    </source>
</evidence>
<evidence type="ECO:0000313" key="2">
    <source>
        <dbReference type="Proteomes" id="UP000799766"/>
    </source>
</evidence>
<dbReference type="AlphaFoldDB" id="A0A6A6P1U3"/>
<organism evidence="1 2">
    <name type="scientific">Lineolata rhizophorae</name>
    <dbReference type="NCBI Taxonomy" id="578093"/>
    <lineage>
        <taxon>Eukaryota</taxon>
        <taxon>Fungi</taxon>
        <taxon>Dikarya</taxon>
        <taxon>Ascomycota</taxon>
        <taxon>Pezizomycotina</taxon>
        <taxon>Dothideomycetes</taxon>
        <taxon>Dothideomycetes incertae sedis</taxon>
        <taxon>Lineolatales</taxon>
        <taxon>Lineolataceae</taxon>
        <taxon>Lineolata</taxon>
    </lineage>
</organism>
<name>A0A6A6P1U3_9PEZI</name>
<protein>
    <submittedName>
        <fullName evidence="1">Uncharacterized protein</fullName>
    </submittedName>
</protein>
<proteinExistence type="predicted"/>
<accession>A0A6A6P1U3</accession>
<dbReference type="Proteomes" id="UP000799766">
    <property type="component" value="Unassembled WGS sequence"/>
</dbReference>
<keyword evidence="2" id="KW-1185">Reference proteome</keyword>
<gene>
    <name evidence="1" type="ORF">BDY21DRAFT_343350</name>
</gene>
<dbReference type="EMBL" id="MU001679">
    <property type="protein sequence ID" value="KAF2458001.1"/>
    <property type="molecule type" value="Genomic_DNA"/>
</dbReference>
<sequence length="176" mass="19921">MGMGMGGFDCGDVWEDVWIQAGLDFRNRYCRFWVCISICWTDIWIGWASDSSACVPGGQRRPAWLASAMGGRAHWIFWRLSRKATTRRAADERKSAGSENTGQFVSCMREFKGRKYGGDIVLCLAIHHPPLSSFFLYEYLTAMQPPPLPPHQSKSKCEGHFLVFPSTFDKLSDLSL</sequence>